<proteinExistence type="predicted"/>
<protein>
    <submittedName>
        <fullName evidence="1">Uncharacterized protein</fullName>
    </submittedName>
</protein>
<evidence type="ECO:0000313" key="2">
    <source>
        <dbReference type="Proteomes" id="UP000030645"/>
    </source>
</evidence>
<dbReference type="Proteomes" id="UP000030645">
    <property type="component" value="Unassembled WGS sequence"/>
</dbReference>
<dbReference type="AlphaFoldDB" id="W9SAW8"/>
<name>W9SAW8_9ROSA</name>
<accession>W9SAW8</accession>
<gene>
    <name evidence="1" type="ORF">L484_015574</name>
</gene>
<keyword evidence="2" id="KW-1185">Reference proteome</keyword>
<evidence type="ECO:0000313" key="1">
    <source>
        <dbReference type="EMBL" id="EXC23664.1"/>
    </source>
</evidence>
<dbReference type="EMBL" id="KE346002">
    <property type="protein sequence ID" value="EXC23664.1"/>
    <property type="molecule type" value="Genomic_DNA"/>
</dbReference>
<organism evidence="1 2">
    <name type="scientific">Morus notabilis</name>
    <dbReference type="NCBI Taxonomy" id="981085"/>
    <lineage>
        <taxon>Eukaryota</taxon>
        <taxon>Viridiplantae</taxon>
        <taxon>Streptophyta</taxon>
        <taxon>Embryophyta</taxon>
        <taxon>Tracheophyta</taxon>
        <taxon>Spermatophyta</taxon>
        <taxon>Magnoliopsida</taxon>
        <taxon>eudicotyledons</taxon>
        <taxon>Gunneridae</taxon>
        <taxon>Pentapetalae</taxon>
        <taxon>rosids</taxon>
        <taxon>fabids</taxon>
        <taxon>Rosales</taxon>
        <taxon>Moraceae</taxon>
        <taxon>Moreae</taxon>
        <taxon>Morus</taxon>
    </lineage>
</organism>
<sequence>MGRLFLITLEVEGNIHRCRHCLTHFAAFRDSMHDQMLGGRAFLFPKVNLGTLSVIDVEGASSINRVGRKISLPKLRNSTCCSSPHMCRTGVVLFRCLSGYKIGGPDGSGIIELV</sequence>
<reference evidence="2" key="1">
    <citation type="submission" date="2013-01" db="EMBL/GenBank/DDBJ databases">
        <title>Draft Genome Sequence of a Mulberry Tree, Morus notabilis C.K. Schneid.</title>
        <authorList>
            <person name="He N."/>
            <person name="Zhao S."/>
        </authorList>
    </citation>
    <scope>NUCLEOTIDE SEQUENCE</scope>
</reference>